<dbReference type="RefSeq" id="WP_380826517.1">
    <property type="nucleotide sequence ID" value="NZ_JBHTCG010000007.1"/>
</dbReference>
<feature type="transmembrane region" description="Helical" evidence="6">
    <location>
        <begin position="77"/>
        <end position="100"/>
    </location>
</feature>
<accession>A0ABW2P1S7</accession>
<evidence type="ECO:0000256" key="5">
    <source>
        <dbReference type="ARBA" id="ARBA00023251"/>
    </source>
</evidence>
<dbReference type="Proteomes" id="UP001596496">
    <property type="component" value="Unassembled WGS sequence"/>
</dbReference>
<name>A0ABW2P1S7_9ACTN</name>
<keyword evidence="4 6" id="KW-0472">Membrane</keyword>
<feature type="domain" description="ABC transmembrane type-2" evidence="7">
    <location>
        <begin position="43"/>
        <end position="281"/>
    </location>
</feature>
<protein>
    <recommendedName>
        <fullName evidence="6">Transport permease protein</fullName>
    </recommendedName>
</protein>
<feature type="transmembrane region" description="Helical" evidence="6">
    <location>
        <begin position="121"/>
        <end position="146"/>
    </location>
</feature>
<comment type="similarity">
    <text evidence="6">Belongs to the ABC-2 integral membrane protein family.</text>
</comment>
<gene>
    <name evidence="8" type="ORF">ACFQSB_12865</name>
</gene>
<dbReference type="PIRSF" id="PIRSF006648">
    <property type="entry name" value="DrrB"/>
    <property type="match status" value="1"/>
</dbReference>
<dbReference type="PANTHER" id="PTHR43229:SF2">
    <property type="entry name" value="NODULATION PROTEIN J"/>
    <property type="match status" value="1"/>
</dbReference>
<reference evidence="9" key="1">
    <citation type="journal article" date="2019" name="Int. J. Syst. Evol. Microbiol.">
        <title>The Global Catalogue of Microorganisms (GCM) 10K type strain sequencing project: providing services to taxonomists for standard genome sequencing and annotation.</title>
        <authorList>
            <consortium name="The Broad Institute Genomics Platform"/>
            <consortium name="The Broad Institute Genome Sequencing Center for Infectious Disease"/>
            <person name="Wu L."/>
            <person name="Ma J."/>
        </authorList>
    </citation>
    <scope>NUCLEOTIDE SEQUENCE [LARGE SCALE GENOMIC DNA]</scope>
    <source>
        <strain evidence="9">CECT 7649</strain>
    </source>
</reference>
<keyword evidence="2 6" id="KW-0812">Transmembrane</keyword>
<dbReference type="InterPro" id="IPR000412">
    <property type="entry name" value="ABC_2_transport"/>
</dbReference>
<evidence type="ECO:0000313" key="9">
    <source>
        <dbReference type="Proteomes" id="UP001596496"/>
    </source>
</evidence>
<dbReference type="EMBL" id="JBHTCG010000007">
    <property type="protein sequence ID" value="MFC7383104.1"/>
    <property type="molecule type" value="Genomic_DNA"/>
</dbReference>
<feature type="transmembrane region" description="Helical" evidence="6">
    <location>
        <begin position="158"/>
        <end position="180"/>
    </location>
</feature>
<dbReference type="InterPro" id="IPR013525">
    <property type="entry name" value="ABC2_TM"/>
</dbReference>
<evidence type="ECO:0000256" key="6">
    <source>
        <dbReference type="RuleBase" id="RU361157"/>
    </source>
</evidence>
<dbReference type="Pfam" id="PF01061">
    <property type="entry name" value="ABC2_membrane"/>
    <property type="match status" value="1"/>
</dbReference>
<dbReference type="InterPro" id="IPR047817">
    <property type="entry name" value="ABC2_TM_bact-type"/>
</dbReference>
<dbReference type="InterPro" id="IPR051784">
    <property type="entry name" value="Nod_factor_ABC_transporter"/>
</dbReference>
<sequence length="284" mass="30449">MSIPGTLVLPLPPRGWRSRLRWTVADSLTITRRNLSHIRQVPEQLIDVTLQPIMLVLLFAYVFAGAIHISGGDYREYLVPGIFVQSIFFTAGGTAVNVSLDMTRGINDRFLSLPMARSAVLLGRTVSDLFESAISLVIMALCGLIVGWRVHTDVGSAAAGFAMLLVLAYAVSWVATYVGLVTRGPEAATGVTMAVLLPLTFVANTFVPTEGMPALVRPIAEWNPISAAAAGARTLFGNPSVMPQGGAPAWPLQHPVLATFAWSAVLLAVFASLAIHRFRNAMAR</sequence>
<proteinExistence type="inferred from homology"/>
<feature type="transmembrane region" description="Helical" evidence="6">
    <location>
        <begin position="53"/>
        <end position="71"/>
    </location>
</feature>
<keyword evidence="6" id="KW-1003">Cell membrane</keyword>
<evidence type="ECO:0000256" key="2">
    <source>
        <dbReference type="ARBA" id="ARBA00022692"/>
    </source>
</evidence>
<comment type="caution">
    <text evidence="8">The sequence shown here is derived from an EMBL/GenBank/DDBJ whole genome shotgun (WGS) entry which is preliminary data.</text>
</comment>
<feature type="transmembrane region" description="Helical" evidence="6">
    <location>
        <begin position="256"/>
        <end position="275"/>
    </location>
</feature>
<dbReference type="PANTHER" id="PTHR43229">
    <property type="entry name" value="NODULATION PROTEIN J"/>
    <property type="match status" value="1"/>
</dbReference>
<organism evidence="8 9">
    <name type="scientific">Sphaerisporangium rhizosphaerae</name>
    <dbReference type="NCBI Taxonomy" id="2269375"/>
    <lineage>
        <taxon>Bacteria</taxon>
        <taxon>Bacillati</taxon>
        <taxon>Actinomycetota</taxon>
        <taxon>Actinomycetes</taxon>
        <taxon>Streptosporangiales</taxon>
        <taxon>Streptosporangiaceae</taxon>
        <taxon>Sphaerisporangium</taxon>
    </lineage>
</organism>
<keyword evidence="9" id="KW-1185">Reference proteome</keyword>
<evidence type="ECO:0000313" key="8">
    <source>
        <dbReference type="EMBL" id="MFC7383104.1"/>
    </source>
</evidence>
<evidence type="ECO:0000256" key="4">
    <source>
        <dbReference type="ARBA" id="ARBA00023136"/>
    </source>
</evidence>
<evidence type="ECO:0000259" key="7">
    <source>
        <dbReference type="PROSITE" id="PS51012"/>
    </source>
</evidence>
<keyword evidence="5" id="KW-0046">Antibiotic resistance</keyword>
<comment type="subcellular location">
    <subcellularLocation>
        <location evidence="6">Cell membrane</location>
        <topology evidence="6">Multi-pass membrane protein</topology>
    </subcellularLocation>
    <subcellularLocation>
        <location evidence="1">Membrane</location>
        <topology evidence="1">Multi-pass membrane protein</topology>
    </subcellularLocation>
</comment>
<evidence type="ECO:0000256" key="1">
    <source>
        <dbReference type="ARBA" id="ARBA00004141"/>
    </source>
</evidence>
<keyword evidence="6" id="KW-0813">Transport</keyword>
<feature type="transmembrane region" description="Helical" evidence="6">
    <location>
        <begin position="187"/>
        <end position="207"/>
    </location>
</feature>
<dbReference type="PROSITE" id="PS51012">
    <property type="entry name" value="ABC_TM2"/>
    <property type="match status" value="1"/>
</dbReference>
<keyword evidence="3 6" id="KW-1133">Transmembrane helix</keyword>
<evidence type="ECO:0000256" key="3">
    <source>
        <dbReference type="ARBA" id="ARBA00022989"/>
    </source>
</evidence>